<dbReference type="InterPro" id="IPR050951">
    <property type="entry name" value="Retrovirus_Pol_polyprotein"/>
</dbReference>
<dbReference type="Proteomes" id="UP000288805">
    <property type="component" value="Unassembled WGS sequence"/>
</dbReference>
<keyword evidence="6" id="KW-0862">Zinc</keyword>
<evidence type="ECO:0000256" key="1">
    <source>
        <dbReference type="ARBA" id="ARBA00022679"/>
    </source>
</evidence>
<feature type="region of interest" description="Disordered" evidence="7">
    <location>
        <begin position="227"/>
        <end position="263"/>
    </location>
</feature>
<evidence type="ECO:0000256" key="4">
    <source>
        <dbReference type="ARBA" id="ARBA00022759"/>
    </source>
</evidence>
<dbReference type="Gene3D" id="3.30.420.10">
    <property type="entry name" value="Ribonuclease H-like superfamily/Ribonuclease H"/>
    <property type="match status" value="1"/>
</dbReference>
<evidence type="ECO:0000256" key="5">
    <source>
        <dbReference type="ARBA" id="ARBA00023268"/>
    </source>
</evidence>
<dbReference type="InterPro" id="IPR021109">
    <property type="entry name" value="Peptidase_aspartic_dom_sf"/>
</dbReference>
<dbReference type="GO" id="GO:0003676">
    <property type="term" value="F:nucleic acid binding"/>
    <property type="evidence" value="ECO:0007669"/>
    <property type="project" value="InterPro"/>
</dbReference>
<evidence type="ECO:0000259" key="8">
    <source>
        <dbReference type="PROSITE" id="PS50158"/>
    </source>
</evidence>
<keyword evidence="6" id="KW-0863">Zinc-finger</keyword>
<comment type="caution">
    <text evidence="10">The sequence shown here is derived from an EMBL/GenBank/DDBJ whole genome shotgun (WGS) entry which is preliminary data.</text>
</comment>
<sequence>MTVTPLEWVLGRDRVDIMPPRRATSSQNNQANDDVPPVEGLSPVSAEGIYRGSSFDDFKKLGPPYFSSTSDPTGVEAWIMKIEKFFDVIDCSEEQKASYAAFMLDKEANHWWSMTKRLLEDQRSIVWSQFREAFYKKYFPDSVRQQKVGESVRLEQGNLTVAQYEAKFTELSRFAPQLIATEKVKALKFQDGLKPYLKNKISILKLSVYSEVVDRALIAEKDNEELHQYREQQRKRNKNEGAHSNQAQKRYAPSRNQNKRKAAQNLDGICPTCGKKHGGRPCYRETGACFGCGKQGHMVRDCPESKKFVFGKPKEENKNNRQKPKAQGRVFAMTYGDAQATSDVVTGTLRIHTLFARALIDPGSTHSFVSASFVGLLGMSIDNMDFDLFVATPLGDFVVVNKILRDCCVMIGYREMTVDLVLLDLQDFDVILGMDWLASYHASVDCFGKRVTFSIPGQLDFSFEGKHVDKPLRMILALRASSLLQKGCQGFLAYVVNEENDLKLEDIPIVRDYPDVFPNDLPGLPPERKVEFTINVAPGTASIFKAPYRMAPLEIKELKIQLQELLNKGFIRPSVSPWGAPVLFVKKNDGSMRLCIDYRELNKLRVRSEDVPKTVFRTRYGHYEFFVMPFGLTNAPAAFMDLMNRVFKPYLDQFVVVFIDDILVYSKSREEHERHLSIVLQTFRDKQLYAKLKKCEFWLDKVSFLGHVVTKDGISVDPRKVDVVSNWRRPNTVTEIRSFLGLASYYRQFIEGFCKITLPLTRLTQKGVKFEWSNDCECSFQELKNKLVTAPILTISSGSGGFVVYSDASHQGLGCVLMQHGKVYHPEKANVVANALSRKSIGSLAAIRGCQKQLLEDLRSLQVHMRVLDSGALVANFRVQPDLARRIKALQKNHLNLVQLMAEVKAEHQRPEGSLQPLAIPEWKWEHITMDFVIGLPRTLGGNNAICVIVDRLTKSAHFLPMKVNFSLYRLASLYVKEIVRMHGVPVSIVSDRDPRFTSRFWHSLQKASGTKLSFSTAFHPQTDGQSEKVIQVLEDLLRACILDLQGNWDDHLPLVEFAYNNSFQASIGMAPFKALYGRKCQSPICWNDVGERKLLGPELVQLTIEKVVLIKERLKAAQSRHKSYVDNRRRDLEFEVGDHVFLKVSPMKSVMRFGRKGKLSPHFVGPFEILERVGTLAYKVALPPSLSKVHNVFHVLTLRKYVFDPSHVVELEPIQISEDLTYEEVFVQIVDVMDKILQHAVVKLVKVQWSNLSAREATWELEEEMREKHPQLFQDSGMSSLED</sequence>
<dbReference type="InterPro" id="IPR012337">
    <property type="entry name" value="RNaseH-like_sf"/>
</dbReference>
<evidence type="ECO:0000313" key="11">
    <source>
        <dbReference type="Proteomes" id="UP000288805"/>
    </source>
</evidence>
<dbReference type="FunFam" id="3.10.10.10:FF:000002">
    <property type="entry name" value="Retrovirus-related Pol polyprotein from transposon 17.6-like protein"/>
    <property type="match status" value="1"/>
</dbReference>
<dbReference type="Pfam" id="PF24626">
    <property type="entry name" value="SH3_Tf2-1"/>
    <property type="match status" value="1"/>
</dbReference>
<gene>
    <name evidence="10" type="primary">pol_2225</name>
    <name evidence="10" type="ORF">CK203_018179</name>
</gene>
<dbReference type="Pfam" id="PF00078">
    <property type="entry name" value="RVT_1"/>
    <property type="match status" value="1"/>
</dbReference>
<dbReference type="InterPro" id="IPR016197">
    <property type="entry name" value="Chromo-like_dom_sf"/>
</dbReference>
<dbReference type="Pfam" id="PF17919">
    <property type="entry name" value="RT_RNaseH_2"/>
    <property type="match status" value="1"/>
</dbReference>
<dbReference type="Gene3D" id="4.10.60.10">
    <property type="entry name" value="Zinc finger, CCHC-type"/>
    <property type="match status" value="1"/>
</dbReference>
<dbReference type="PANTHER" id="PTHR37984">
    <property type="entry name" value="PROTEIN CBG26694"/>
    <property type="match status" value="1"/>
</dbReference>
<organism evidence="10 11">
    <name type="scientific">Vitis vinifera</name>
    <name type="common">Grape</name>
    <dbReference type="NCBI Taxonomy" id="29760"/>
    <lineage>
        <taxon>Eukaryota</taxon>
        <taxon>Viridiplantae</taxon>
        <taxon>Streptophyta</taxon>
        <taxon>Embryophyta</taxon>
        <taxon>Tracheophyta</taxon>
        <taxon>Spermatophyta</taxon>
        <taxon>Magnoliopsida</taxon>
        <taxon>eudicotyledons</taxon>
        <taxon>Gunneridae</taxon>
        <taxon>Pentapetalae</taxon>
        <taxon>rosids</taxon>
        <taxon>Vitales</taxon>
        <taxon>Vitaceae</taxon>
        <taxon>Viteae</taxon>
        <taxon>Vitis</taxon>
    </lineage>
</organism>
<dbReference type="FunFam" id="3.30.70.270:FF:000003">
    <property type="entry name" value="Transposon Ty3-G Gag-Pol polyprotein"/>
    <property type="match status" value="1"/>
</dbReference>
<evidence type="ECO:0000256" key="2">
    <source>
        <dbReference type="ARBA" id="ARBA00022695"/>
    </source>
</evidence>
<dbReference type="GO" id="GO:0004519">
    <property type="term" value="F:endonuclease activity"/>
    <property type="evidence" value="ECO:0007669"/>
    <property type="project" value="UniProtKB-KW"/>
</dbReference>
<dbReference type="FunFam" id="3.30.70.270:FF:000020">
    <property type="entry name" value="Transposon Tf2-6 polyprotein-like Protein"/>
    <property type="match status" value="1"/>
</dbReference>
<reference evidence="10 11" key="1">
    <citation type="journal article" date="2018" name="PLoS Genet.">
        <title>Population sequencing reveals clonal diversity and ancestral inbreeding in the grapevine cultivar Chardonnay.</title>
        <authorList>
            <person name="Roach M.J."/>
            <person name="Johnson D.L."/>
            <person name="Bohlmann J."/>
            <person name="van Vuuren H.J."/>
            <person name="Jones S.J."/>
            <person name="Pretorius I.S."/>
            <person name="Schmidt S.A."/>
            <person name="Borneman A.R."/>
        </authorList>
    </citation>
    <scope>NUCLEOTIDE SEQUENCE [LARGE SCALE GENOMIC DNA]</scope>
    <source>
        <strain evidence="11">cv. Chardonnay</strain>
        <tissue evidence="10">Leaf</tissue>
    </source>
</reference>
<evidence type="ECO:0000259" key="9">
    <source>
        <dbReference type="PROSITE" id="PS50994"/>
    </source>
</evidence>
<keyword evidence="1" id="KW-0808">Transferase</keyword>
<dbReference type="Gene3D" id="3.30.70.270">
    <property type="match status" value="2"/>
</dbReference>
<dbReference type="SUPFAM" id="SSF54160">
    <property type="entry name" value="Chromo domain-like"/>
    <property type="match status" value="1"/>
</dbReference>
<feature type="compositionally biased region" description="Basic and acidic residues" evidence="7">
    <location>
        <begin position="227"/>
        <end position="241"/>
    </location>
</feature>
<keyword evidence="2" id="KW-0548">Nucleotidyltransferase</keyword>
<dbReference type="Pfam" id="PF08284">
    <property type="entry name" value="RVP_2"/>
    <property type="match status" value="1"/>
</dbReference>
<keyword evidence="3" id="KW-0540">Nuclease</keyword>
<evidence type="ECO:0000256" key="6">
    <source>
        <dbReference type="PROSITE-ProRule" id="PRU00047"/>
    </source>
</evidence>
<keyword evidence="4" id="KW-0255">Endonuclease</keyword>
<evidence type="ECO:0000313" key="10">
    <source>
        <dbReference type="EMBL" id="RVX10852.1"/>
    </source>
</evidence>
<dbReference type="Pfam" id="PF00098">
    <property type="entry name" value="zf-CCHC"/>
    <property type="match status" value="1"/>
</dbReference>
<dbReference type="InterPro" id="IPR036397">
    <property type="entry name" value="RNaseH_sf"/>
</dbReference>
<feature type="region of interest" description="Disordered" evidence="7">
    <location>
        <begin position="19"/>
        <end position="38"/>
    </location>
</feature>
<dbReference type="PROSITE" id="PS50994">
    <property type="entry name" value="INTEGRASE"/>
    <property type="match status" value="1"/>
</dbReference>
<dbReference type="Pfam" id="PF03732">
    <property type="entry name" value="Retrotrans_gag"/>
    <property type="match status" value="1"/>
</dbReference>
<dbReference type="InterPro" id="IPR056924">
    <property type="entry name" value="SH3_Tf2-1"/>
</dbReference>
<feature type="domain" description="Integrase catalytic" evidence="9">
    <location>
        <begin position="917"/>
        <end position="1080"/>
    </location>
</feature>
<dbReference type="GO" id="GO:0008270">
    <property type="term" value="F:zinc ion binding"/>
    <property type="evidence" value="ECO:0007669"/>
    <property type="project" value="UniProtKB-KW"/>
</dbReference>
<dbReference type="EMBL" id="QGNW01000033">
    <property type="protein sequence ID" value="RVX10852.1"/>
    <property type="molecule type" value="Genomic_DNA"/>
</dbReference>
<dbReference type="SUPFAM" id="SSF53098">
    <property type="entry name" value="Ribonuclease H-like"/>
    <property type="match status" value="1"/>
</dbReference>
<dbReference type="InterPro" id="IPR000477">
    <property type="entry name" value="RT_dom"/>
</dbReference>
<keyword evidence="6" id="KW-0479">Metal-binding</keyword>
<evidence type="ECO:0000256" key="7">
    <source>
        <dbReference type="SAM" id="MobiDB-lite"/>
    </source>
</evidence>
<keyword evidence="5" id="KW-0511">Multifunctional enzyme</keyword>
<dbReference type="InterPro" id="IPR001584">
    <property type="entry name" value="Integrase_cat-core"/>
</dbReference>
<name>A0A438JPI3_VITVI</name>
<accession>A0A438JPI3</accession>
<dbReference type="GO" id="GO:0015074">
    <property type="term" value="P:DNA integration"/>
    <property type="evidence" value="ECO:0007669"/>
    <property type="project" value="InterPro"/>
</dbReference>
<dbReference type="PANTHER" id="PTHR37984:SF5">
    <property type="entry name" value="PROTEIN NYNRIN-LIKE"/>
    <property type="match status" value="1"/>
</dbReference>
<protein>
    <submittedName>
        <fullName evidence="10">Retrovirus-related Pol polyprotein from transposon 17.6</fullName>
    </submittedName>
</protein>
<dbReference type="GO" id="GO:0016779">
    <property type="term" value="F:nucleotidyltransferase activity"/>
    <property type="evidence" value="ECO:0007669"/>
    <property type="project" value="UniProtKB-KW"/>
</dbReference>
<dbReference type="CDD" id="cd00303">
    <property type="entry name" value="retropepsin_like"/>
    <property type="match status" value="1"/>
</dbReference>
<dbReference type="SUPFAM" id="SSF56672">
    <property type="entry name" value="DNA/RNA polymerases"/>
    <property type="match status" value="1"/>
</dbReference>
<dbReference type="Gene3D" id="3.10.10.10">
    <property type="entry name" value="HIV Type 1 Reverse Transcriptase, subunit A, domain 1"/>
    <property type="match status" value="2"/>
</dbReference>
<dbReference type="InterPro" id="IPR005162">
    <property type="entry name" value="Retrotrans_gag_dom"/>
</dbReference>
<feature type="compositionally biased region" description="Polar residues" evidence="7">
    <location>
        <begin position="23"/>
        <end position="32"/>
    </location>
</feature>
<keyword evidence="4" id="KW-0378">Hydrolase</keyword>
<dbReference type="PROSITE" id="PS50158">
    <property type="entry name" value="ZF_CCHC"/>
    <property type="match status" value="1"/>
</dbReference>
<dbReference type="Gene3D" id="2.40.70.10">
    <property type="entry name" value="Acid Proteases"/>
    <property type="match status" value="1"/>
</dbReference>
<proteinExistence type="predicted"/>
<dbReference type="CDD" id="cd01647">
    <property type="entry name" value="RT_LTR"/>
    <property type="match status" value="1"/>
</dbReference>
<dbReference type="InterPro" id="IPR043502">
    <property type="entry name" value="DNA/RNA_pol_sf"/>
</dbReference>
<feature type="domain" description="CCHC-type" evidence="8">
    <location>
        <begin position="289"/>
        <end position="304"/>
    </location>
</feature>
<evidence type="ECO:0000256" key="3">
    <source>
        <dbReference type="ARBA" id="ARBA00022722"/>
    </source>
</evidence>
<dbReference type="InterPro" id="IPR041577">
    <property type="entry name" value="RT_RNaseH_2"/>
</dbReference>
<dbReference type="SMART" id="SM00343">
    <property type="entry name" value="ZnF_C2HC"/>
    <property type="match status" value="1"/>
</dbReference>
<dbReference type="SUPFAM" id="SSF50630">
    <property type="entry name" value="Acid proteases"/>
    <property type="match status" value="1"/>
</dbReference>
<dbReference type="InterPro" id="IPR043128">
    <property type="entry name" value="Rev_trsase/Diguanyl_cyclase"/>
</dbReference>
<dbReference type="InterPro" id="IPR001878">
    <property type="entry name" value="Znf_CCHC"/>
</dbReference>